<evidence type="ECO:0000313" key="1">
    <source>
        <dbReference type="EMBL" id="GAT44680.1"/>
    </source>
</evidence>
<protein>
    <submittedName>
        <fullName evidence="1">Uncharacterized protein</fullName>
    </submittedName>
</protein>
<organism evidence="1 2">
    <name type="scientific">Mycena chlorophos</name>
    <name type="common">Agaric fungus</name>
    <name type="synonym">Agaricus chlorophos</name>
    <dbReference type="NCBI Taxonomy" id="658473"/>
    <lineage>
        <taxon>Eukaryota</taxon>
        <taxon>Fungi</taxon>
        <taxon>Dikarya</taxon>
        <taxon>Basidiomycota</taxon>
        <taxon>Agaricomycotina</taxon>
        <taxon>Agaricomycetes</taxon>
        <taxon>Agaricomycetidae</taxon>
        <taxon>Agaricales</taxon>
        <taxon>Marasmiineae</taxon>
        <taxon>Mycenaceae</taxon>
        <taxon>Mycena</taxon>
    </lineage>
</organism>
<proteinExistence type="predicted"/>
<reference evidence="1" key="1">
    <citation type="submission" date="2014-09" db="EMBL/GenBank/DDBJ databases">
        <title>Genome sequence of the luminous mushroom Mycena chlorophos for searching fungal bioluminescence genes.</title>
        <authorList>
            <person name="Tanaka Y."/>
            <person name="Kasuga D."/>
            <person name="Oba Y."/>
            <person name="Hase S."/>
            <person name="Sato K."/>
            <person name="Oba Y."/>
            <person name="Sakakibara Y."/>
        </authorList>
    </citation>
    <scope>NUCLEOTIDE SEQUENCE</scope>
</reference>
<evidence type="ECO:0000313" key="2">
    <source>
        <dbReference type="Proteomes" id="UP000815677"/>
    </source>
</evidence>
<name>A0ABQ0L0N1_MYCCL</name>
<dbReference type="Proteomes" id="UP000815677">
    <property type="component" value="Unassembled WGS sequence"/>
</dbReference>
<dbReference type="EMBL" id="DF840009">
    <property type="protein sequence ID" value="GAT44680.1"/>
    <property type="molecule type" value="Genomic_DNA"/>
</dbReference>
<sequence>MQLSTLNSVFDGLPPDRQTRHFDPEALIGSGLTFSASVGLRFKGVGQAQQLQFSLQQPRPKSTGVNLSCSFPPPTHLSASSSTFRKVNQHVVVCVGAPGMGFGLGDRGAPSLLVFHLHPSPTSSPFRIRTLARRSGLLQKSNVMWLLEGFRLTLIPHTQDAVPSYALNPLKPSPTHLCSCYPLRYTCYIGRPTNFLQIRDTFSSY</sequence>
<keyword evidence="2" id="KW-1185">Reference proteome</keyword>
<gene>
    <name evidence="1" type="ORF">MCHLO_02294</name>
</gene>
<accession>A0ABQ0L0N1</accession>